<dbReference type="RefSeq" id="XP_033390489.1">
    <property type="nucleotide sequence ID" value="XM_033526813.1"/>
</dbReference>
<name>A0A6A5YBT9_9PLEO</name>
<proteinExistence type="predicted"/>
<organism evidence="2 3">
    <name type="scientific">Aaosphaeria arxii CBS 175.79</name>
    <dbReference type="NCBI Taxonomy" id="1450172"/>
    <lineage>
        <taxon>Eukaryota</taxon>
        <taxon>Fungi</taxon>
        <taxon>Dikarya</taxon>
        <taxon>Ascomycota</taxon>
        <taxon>Pezizomycotina</taxon>
        <taxon>Dothideomycetes</taxon>
        <taxon>Pleosporomycetidae</taxon>
        <taxon>Pleosporales</taxon>
        <taxon>Pleosporales incertae sedis</taxon>
        <taxon>Aaosphaeria</taxon>
    </lineage>
</organism>
<evidence type="ECO:0000256" key="1">
    <source>
        <dbReference type="SAM" id="MobiDB-lite"/>
    </source>
</evidence>
<dbReference type="Proteomes" id="UP000799778">
    <property type="component" value="Unassembled WGS sequence"/>
</dbReference>
<dbReference type="GeneID" id="54284210"/>
<protein>
    <submittedName>
        <fullName evidence="2">Uncharacterized protein</fullName>
    </submittedName>
</protein>
<dbReference type="EMBL" id="ML978066">
    <property type="protein sequence ID" value="KAF2022150.1"/>
    <property type="molecule type" value="Genomic_DNA"/>
</dbReference>
<sequence>MAISRRVPSNPCIEYSTFHMLQLHNPDISPPNEQTARSAYEYKRPPEFIPRDL</sequence>
<accession>A0A6A5YBT9</accession>
<feature type="non-terminal residue" evidence="2">
    <location>
        <position position="53"/>
    </location>
</feature>
<feature type="compositionally biased region" description="Basic and acidic residues" evidence="1">
    <location>
        <begin position="40"/>
        <end position="53"/>
    </location>
</feature>
<dbReference type="AlphaFoldDB" id="A0A6A5YBT9"/>
<reference evidence="2" key="1">
    <citation type="journal article" date="2020" name="Stud. Mycol.">
        <title>101 Dothideomycetes genomes: a test case for predicting lifestyles and emergence of pathogens.</title>
        <authorList>
            <person name="Haridas S."/>
            <person name="Albert R."/>
            <person name="Binder M."/>
            <person name="Bloem J."/>
            <person name="Labutti K."/>
            <person name="Salamov A."/>
            <person name="Andreopoulos B."/>
            <person name="Baker S."/>
            <person name="Barry K."/>
            <person name="Bills G."/>
            <person name="Bluhm B."/>
            <person name="Cannon C."/>
            <person name="Castanera R."/>
            <person name="Culley D."/>
            <person name="Daum C."/>
            <person name="Ezra D."/>
            <person name="Gonzalez J."/>
            <person name="Henrissat B."/>
            <person name="Kuo A."/>
            <person name="Liang C."/>
            <person name="Lipzen A."/>
            <person name="Lutzoni F."/>
            <person name="Magnuson J."/>
            <person name="Mondo S."/>
            <person name="Nolan M."/>
            <person name="Ohm R."/>
            <person name="Pangilinan J."/>
            <person name="Park H.-J."/>
            <person name="Ramirez L."/>
            <person name="Alfaro M."/>
            <person name="Sun H."/>
            <person name="Tritt A."/>
            <person name="Yoshinaga Y."/>
            <person name="Zwiers L.-H."/>
            <person name="Turgeon B."/>
            <person name="Goodwin S."/>
            <person name="Spatafora J."/>
            <person name="Crous P."/>
            <person name="Grigoriev I."/>
        </authorList>
    </citation>
    <scope>NUCLEOTIDE SEQUENCE</scope>
    <source>
        <strain evidence="2">CBS 175.79</strain>
    </source>
</reference>
<evidence type="ECO:0000313" key="3">
    <source>
        <dbReference type="Proteomes" id="UP000799778"/>
    </source>
</evidence>
<keyword evidence="3" id="KW-1185">Reference proteome</keyword>
<feature type="region of interest" description="Disordered" evidence="1">
    <location>
        <begin position="26"/>
        <end position="53"/>
    </location>
</feature>
<evidence type="ECO:0000313" key="2">
    <source>
        <dbReference type="EMBL" id="KAF2022150.1"/>
    </source>
</evidence>
<gene>
    <name evidence="2" type="ORF">BU24DRAFT_417808</name>
</gene>